<evidence type="ECO:0000313" key="3">
    <source>
        <dbReference type="EMBL" id="MBP1936027.1"/>
    </source>
</evidence>
<feature type="transmembrane region" description="Helical" evidence="1">
    <location>
        <begin position="38"/>
        <end position="63"/>
    </location>
</feature>
<keyword evidence="1" id="KW-0812">Transmembrane</keyword>
<feature type="signal peptide" evidence="2">
    <location>
        <begin position="1"/>
        <end position="28"/>
    </location>
</feature>
<evidence type="ECO:0000313" key="4">
    <source>
        <dbReference type="Proteomes" id="UP001519273"/>
    </source>
</evidence>
<organism evidence="3 4">
    <name type="scientific">Paenibacillus sediminis</name>
    <dbReference type="NCBI Taxonomy" id="664909"/>
    <lineage>
        <taxon>Bacteria</taxon>
        <taxon>Bacillati</taxon>
        <taxon>Bacillota</taxon>
        <taxon>Bacilli</taxon>
        <taxon>Bacillales</taxon>
        <taxon>Paenibacillaceae</taxon>
        <taxon>Paenibacillus</taxon>
    </lineage>
</organism>
<sequence length="181" mass="19435">MMLKKLFKPATGTALAILVFASASAAYAAASDHAISGTVYTGASVTAYIITWLVFYHLLFVLQESLPLIAGWREAVPWLVFAVPMCPTLGILAALSHRDGIIGDICITSPIIWLLPEALNGESPRGLSAIAIVIPVLLLFFLLLGLERAKRKVSMTIIVLALATLGTSSFFVYPIIKSIIH</sequence>
<feature type="chain" id="PRO_5046503308" description="Yip1 domain-containing protein" evidence="2">
    <location>
        <begin position="29"/>
        <end position="181"/>
    </location>
</feature>
<evidence type="ECO:0008006" key="5">
    <source>
        <dbReference type="Google" id="ProtNLM"/>
    </source>
</evidence>
<keyword evidence="2" id="KW-0732">Signal</keyword>
<comment type="caution">
    <text evidence="3">The sequence shown here is derived from an EMBL/GenBank/DDBJ whole genome shotgun (WGS) entry which is preliminary data.</text>
</comment>
<feature type="transmembrane region" description="Helical" evidence="1">
    <location>
        <begin position="153"/>
        <end position="176"/>
    </location>
</feature>
<evidence type="ECO:0000256" key="2">
    <source>
        <dbReference type="SAM" id="SignalP"/>
    </source>
</evidence>
<gene>
    <name evidence="3" type="ORF">J2Z20_000888</name>
</gene>
<keyword evidence="1" id="KW-1133">Transmembrane helix</keyword>
<name>A0ABS4H0Y2_9BACL</name>
<keyword evidence="1" id="KW-0472">Membrane</keyword>
<accession>A0ABS4H0Y2</accession>
<evidence type="ECO:0000256" key="1">
    <source>
        <dbReference type="SAM" id="Phobius"/>
    </source>
</evidence>
<keyword evidence="4" id="KW-1185">Reference proteome</keyword>
<dbReference type="EMBL" id="JAGGKP010000001">
    <property type="protein sequence ID" value="MBP1936027.1"/>
    <property type="molecule type" value="Genomic_DNA"/>
</dbReference>
<feature type="transmembrane region" description="Helical" evidence="1">
    <location>
        <begin position="75"/>
        <end position="95"/>
    </location>
</feature>
<dbReference type="Proteomes" id="UP001519273">
    <property type="component" value="Unassembled WGS sequence"/>
</dbReference>
<proteinExistence type="predicted"/>
<protein>
    <recommendedName>
        <fullName evidence="5">Yip1 domain-containing protein</fullName>
    </recommendedName>
</protein>
<reference evidence="3 4" key="1">
    <citation type="submission" date="2021-03" db="EMBL/GenBank/DDBJ databases">
        <title>Genomic Encyclopedia of Type Strains, Phase IV (KMG-IV): sequencing the most valuable type-strain genomes for metagenomic binning, comparative biology and taxonomic classification.</title>
        <authorList>
            <person name="Goeker M."/>
        </authorList>
    </citation>
    <scope>NUCLEOTIDE SEQUENCE [LARGE SCALE GENOMIC DNA]</scope>
    <source>
        <strain evidence="3 4">DSM 23491</strain>
    </source>
</reference>
<feature type="transmembrane region" description="Helical" evidence="1">
    <location>
        <begin position="126"/>
        <end position="146"/>
    </location>
</feature>